<keyword evidence="2" id="KW-1185">Reference proteome</keyword>
<protein>
    <submittedName>
        <fullName evidence="1">Uncharacterized protein</fullName>
    </submittedName>
</protein>
<proteinExistence type="predicted"/>
<dbReference type="RefSeq" id="WP_270076526.1">
    <property type="nucleotide sequence ID" value="NZ_CP115174.1"/>
</dbReference>
<evidence type="ECO:0000313" key="1">
    <source>
        <dbReference type="EMBL" id="WBO21878.1"/>
    </source>
</evidence>
<gene>
    <name evidence="1" type="ORF">PBT88_17180</name>
</gene>
<reference evidence="1 2" key="1">
    <citation type="submission" date="2022-12" db="EMBL/GenBank/DDBJ databases">
        <title>Sphingomonas abieness sp. nov., an endophytic bacterium isolated from Abies koreana.</title>
        <authorList>
            <person name="Jiang L."/>
            <person name="Lee J."/>
        </authorList>
    </citation>
    <scope>NUCLEOTIDE SEQUENCE [LARGE SCALE GENOMIC DNA]</scope>
    <source>
        <strain evidence="2">PAMB 00755</strain>
    </source>
</reference>
<dbReference type="Proteomes" id="UP001210865">
    <property type="component" value="Chromosome"/>
</dbReference>
<dbReference type="EMBL" id="CP115174">
    <property type="protein sequence ID" value="WBO21878.1"/>
    <property type="molecule type" value="Genomic_DNA"/>
</dbReference>
<name>A0ABY7NK53_9SPHN</name>
<evidence type="ECO:0000313" key="2">
    <source>
        <dbReference type="Proteomes" id="UP001210865"/>
    </source>
</evidence>
<accession>A0ABY7NK53</accession>
<sequence length="49" mass="5483">MVAGTTADRPKAVHDEKSRAAMPGFFFVQHHLDFRFMNEDISMGSVGKD</sequence>
<organism evidence="1 2">
    <name type="scientific">Sphingomonas abietis</name>
    <dbReference type="NCBI Taxonomy" id="3012344"/>
    <lineage>
        <taxon>Bacteria</taxon>
        <taxon>Pseudomonadati</taxon>
        <taxon>Pseudomonadota</taxon>
        <taxon>Alphaproteobacteria</taxon>
        <taxon>Sphingomonadales</taxon>
        <taxon>Sphingomonadaceae</taxon>
        <taxon>Sphingomonas</taxon>
    </lineage>
</organism>